<keyword evidence="8" id="KW-0812">Transmembrane</keyword>
<evidence type="ECO:0000256" key="2">
    <source>
        <dbReference type="ARBA" id="ARBA00004481"/>
    </source>
</evidence>
<feature type="transmembrane region" description="Helical" evidence="8">
    <location>
        <begin position="65"/>
        <end position="89"/>
    </location>
</feature>
<dbReference type="PANTHER" id="PTHR23292">
    <property type="entry name" value="LIPOPOLYSACCHARIDE-INDUCED TUMOR NECROSIS FACTOR-ALPHA FACTOR"/>
    <property type="match status" value="1"/>
</dbReference>
<organism evidence="10 11">
    <name type="scientific">Ridgeia piscesae</name>
    <name type="common">Tubeworm</name>
    <dbReference type="NCBI Taxonomy" id="27915"/>
    <lineage>
        <taxon>Eukaryota</taxon>
        <taxon>Metazoa</taxon>
        <taxon>Spiralia</taxon>
        <taxon>Lophotrochozoa</taxon>
        <taxon>Annelida</taxon>
        <taxon>Polychaeta</taxon>
        <taxon>Sedentaria</taxon>
        <taxon>Canalipalpata</taxon>
        <taxon>Sabellida</taxon>
        <taxon>Siboglinidae</taxon>
        <taxon>Ridgeia</taxon>
    </lineage>
</organism>
<reference evidence="10" key="1">
    <citation type="journal article" date="2023" name="Mol. Biol. Evol.">
        <title>Third-Generation Sequencing Reveals the Adaptive Role of the Epigenome in Three Deep-Sea Polychaetes.</title>
        <authorList>
            <person name="Perez M."/>
            <person name="Aroh O."/>
            <person name="Sun Y."/>
            <person name="Lan Y."/>
            <person name="Juniper S.K."/>
            <person name="Young C.R."/>
            <person name="Angers B."/>
            <person name="Qian P.Y."/>
        </authorList>
    </citation>
    <scope>NUCLEOTIDE SEQUENCE</scope>
    <source>
        <strain evidence="10">R07B-5</strain>
    </source>
</reference>
<keyword evidence="5" id="KW-0479">Metal-binding</keyword>
<dbReference type="EMBL" id="JAODUO010000230">
    <property type="protein sequence ID" value="KAK2185570.1"/>
    <property type="molecule type" value="Genomic_DNA"/>
</dbReference>
<keyword evidence="8" id="KW-1133">Transmembrane helix</keyword>
<comment type="caution">
    <text evidence="10">The sequence shown here is derived from an EMBL/GenBank/DDBJ whole genome shotgun (WGS) entry which is preliminary data.</text>
</comment>
<evidence type="ECO:0000313" key="10">
    <source>
        <dbReference type="EMBL" id="KAK2185570.1"/>
    </source>
</evidence>
<protein>
    <recommendedName>
        <fullName evidence="9">LITAF domain-containing protein</fullName>
    </recommendedName>
</protein>
<evidence type="ECO:0000256" key="6">
    <source>
        <dbReference type="ARBA" id="ARBA00022833"/>
    </source>
</evidence>
<comment type="similarity">
    <text evidence="4">Belongs to the CDIP1/LITAF family.</text>
</comment>
<feature type="domain" description="LITAF" evidence="9">
    <location>
        <begin position="25"/>
        <end position="111"/>
    </location>
</feature>
<proteinExistence type="inferred from homology"/>
<evidence type="ECO:0000259" key="9">
    <source>
        <dbReference type="PROSITE" id="PS51837"/>
    </source>
</evidence>
<evidence type="ECO:0000256" key="1">
    <source>
        <dbReference type="ARBA" id="ARBA00004414"/>
    </source>
</evidence>
<dbReference type="Pfam" id="PF10601">
    <property type="entry name" value="zf-LITAF-like"/>
    <property type="match status" value="1"/>
</dbReference>
<evidence type="ECO:0000256" key="4">
    <source>
        <dbReference type="ARBA" id="ARBA00005975"/>
    </source>
</evidence>
<name>A0AAD9UDQ6_RIDPI</name>
<evidence type="ECO:0000256" key="8">
    <source>
        <dbReference type="SAM" id="Phobius"/>
    </source>
</evidence>
<dbReference type="GO" id="GO:0008270">
    <property type="term" value="F:zinc ion binding"/>
    <property type="evidence" value="ECO:0007669"/>
    <property type="project" value="TreeGrafter"/>
</dbReference>
<comment type="subcellular location">
    <subcellularLocation>
        <location evidence="2">Endosome membrane</location>
        <topology evidence="2">Peripheral membrane protein</topology>
    </subcellularLocation>
    <subcellularLocation>
        <location evidence="1">Late endosome membrane</location>
    </subcellularLocation>
    <subcellularLocation>
        <location evidence="3">Lysosome membrane</location>
        <topology evidence="3">Peripheral membrane protein</topology>
        <orientation evidence="3">Cytoplasmic side</orientation>
    </subcellularLocation>
</comment>
<dbReference type="Proteomes" id="UP001209878">
    <property type="component" value="Unassembled WGS sequence"/>
</dbReference>
<dbReference type="PANTHER" id="PTHR23292:SF6">
    <property type="entry name" value="FI16602P1-RELATED"/>
    <property type="match status" value="1"/>
</dbReference>
<evidence type="ECO:0000256" key="3">
    <source>
        <dbReference type="ARBA" id="ARBA00004630"/>
    </source>
</evidence>
<dbReference type="InterPro" id="IPR006629">
    <property type="entry name" value="LITAF"/>
</dbReference>
<dbReference type="AlphaFoldDB" id="A0AAD9UDQ6"/>
<dbReference type="GO" id="GO:0005765">
    <property type="term" value="C:lysosomal membrane"/>
    <property type="evidence" value="ECO:0007669"/>
    <property type="project" value="UniProtKB-SubCell"/>
</dbReference>
<evidence type="ECO:0000256" key="5">
    <source>
        <dbReference type="ARBA" id="ARBA00022723"/>
    </source>
</evidence>
<accession>A0AAD9UDQ6</accession>
<evidence type="ECO:0000313" key="11">
    <source>
        <dbReference type="Proteomes" id="UP001209878"/>
    </source>
</evidence>
<keyword evidence="6" id="KW-0862">Zinc</keyword>
<keyword evidence="7 8" id="KW-0472">Membrane</keyword>
<keyword evidence="11" id="KW-1185">Reference proteome</keyword>
<sequence>MATPPACWPRLLLSSAPGPNMTIIQQPVVVTTTMVQQYRESPVQTVCPYCQANIVTAVSYDVGTFTWLIVSIIYLVGCVCGCCFIPFCVDGCKDAIHHCPNCKQQVGRWSRMYQGVRYKAKTGKRVHRQC</sequence>
<dbReference type="InterPro" id="IPR037519">
    <property type="entry name" value="LITAF_fam"/>
</dbReference>
<dbReference type="PROSITE" id="PS51837">
    <property type="entry name" value="LITAF"/>
    <property type="match status" value="1"/>
</dbReference>
<dbReference type="GO" id="GO:0031902">
    <property type="term" value="C:late endosome membrane"/>
    <property type="evidence" value="ECO:0007669"/>
    <property type="project" value="UniProtKB-SubCell"/>
</dbReference>
<gene>
    <name evidence="10" type="ORF">NP493_228g06017</name>
</gene>
<dbReference type="SMART" id="SM00714">
    <property type="entry name" value="LITAF"/>
    <property type="match status" value="1"/>
</dbReference>
<evidence type="ECO:0000256" key="7">
    <source>
        <dbReference type="ARBA" id="ARBA00023136"/>
    </source>
</evidence>